<proteinExistence type="inferred from homology"/>
<evidence type="ECO:0000256" key="3">
    <source>
        <dbReference type="SAM" id="MobiDB-lite"/>
    </source>
</evidence>
<dbReference type="AlphaFoldDB" id="A0A9P6FPU2"/>
<feature type="domain" description="Ubiquitin fusion degradation protein UFD1 N-terminal subdomain 1" evidence="4">
    <location>
        <begin position="79"/>
        <end position="137"/>
    </location>
</feature>
<dbReference type="Pfam" id="PF16558">
    <property type="entry name" value="AZUL"/>
    <property type="match status" value="1"/>
</dbReference>
<feature type="compositionally biased region" description="Low complexity" evidence="3">
    <location>
        <begin position="364"/>
        <end position="384"/>
    </location>
</feature>
<accession>A0A9P6FPU2</accession>
<dbReference type="Pfam" id="PF21366">
    <property type="entry name" value="TRAFD1-XIAF1_ZnF"/>
    <property type="match status" value="1"/>
</dbReference>
<feature type="domain" description="DUF7590" evidence="7">
    <location>
        <begin position="238"/>
        <end position="358"/>
    </location>
</feature>
<feature type="domain" description="TRAFD1/XAF1 zinc finger" evidence="6">
    <location>
        <begin position="517"/>
        <end position="546"/>
    </location>
</feature>
<name>A0A9P6FPU2_9FUNG</name>
<dbReference type="InterPro" id="IPR049439">
    <property type="entry name" value="TRAFD1-XIAF1_Znf"/>
</dbReference>
<dbReference type="Gene3D" id="3.10.330.10">
    <property type="match status" value="1"/>
</dbReference>
<comment type="similarity">
    <text evidence="1">Belongs to the UFD1 family.</text>
</comment>
<dbReference type="Pfam" id="PF24503">
    <property type="entry name" value="DUF7590"/>
    <property type="match status" value="1"/>
</dbReference>
<evidence type="ECO:0000256" key="1">
    <source>
        <dbReference type="ARBA" id="ARBA00006043"/>
    </source>
</evidence>
<evidence type="ECO:0000259" key="7">
    <source>
        <dbReference type="Pfam" id="PF24503"/>
    </source>
</evidence>
<comment type="caution">
    <text evidence="9">The sequence shown here is derived from an EMBL/GenBank/DDBJ whole genome shotgun (WGS) entry which is preliminary data.</text>
</comment>
<organism evidence="9 10">
    <name type="scientific">Lunasporangiospora selenospora</name>
    <dbReference type="NCBI Taxonomy" id="979761"/>
    <lineage>
        <taxon>Eukaryota</taxon>
        <taxon>Fungi</taxon>
        <taxon>Fungi incertae sedis</taxon>
        <taxon>Mucoromycota</taxon>
        <taxon>Mortierellomycotina</taxon>
        <taxon>Mortierellomycetes</taxon>
        <taxon>Mortierellales</taxon>
        <taxon>Mortierellaceae</taxon>
        <taxon>Lunasporangiospora</taxon>
    </lineage>
</organism>
<gene>
    <name evidence="9" type="ORF">BGW38_004656</name>
</gene>
<keyword evidence="2" id="KW-0833">Ubl conjugation pathway</keyword>
<feature type="domain" description="Ubiquitin-protein ligase E3A N-terminal zinc-binding" evidence="5">
    <location>
        <begin position="618"/>
        <end position="658"/>
    </location>
</feature>
<evidence type="ECO:0000259" key="6">
    <source>
        <dbReference type="Pfam" id="PF21366"/>
    </source>
</evidence>
<dbReference type="OrthoDB" id="193703at2759"/>
<dbReference type="InterPro" id="IPR042299">
    <property type="entry name" value="Ufd1-like_Nn"/>
</dbReference>
<evidence type="ECO:0000313" key="9">
    <source>
        <dbReference type="EMBL" id="KAF9579182.1"/>
    </source>
</evidence>
<dbReference type="Gene3D" id="6.10.130.10">
    <property type="entry name" value="Ubiquitin-protein ligase E3A, N-terminal zinc-binding domain (AZUL)"/>
    <property type="match status" value="1"/>
</dbReference>
<dbReference type="Gene3D" id="2.40.40.50">
    <property type="entry name" value="Ubiquitin fusion degradation protein UFD1, N-terminal domain"/>
    <property type="match status" value="1"/>
</dbReference>
<feature type="domain" description="Ubiquitin fusion degradation protein UFD1 N-terminal subdomain 2" evidence="8">
    <location>
        <begin position="141"/>
        <end position="220"/>
    </location>
</feature>
<dbReference type="InterPro" id="IPR042556">
    <property type="entry name" value="AZUL_sf"/>
</dbReference>
<evidence type="ECO:0008006" key="11">
    <source>
        <dbReference type="Google" id="ProtNLM"/>
    </source>
</evidence>
<evidence type="ECO:0000259" key="8">
    <source>
        <dbReference type="Pfam" id="PF24842"/>
    </source>
</evidence>
<dbReference type="GO" id="GO:0031593">
    <property type="term" value="F:polyubiquitin modification-dependent protein binding"/>
    <property type="evidence" value="ECO:0007669"/>
    <property type="project" value="TreeGrafter"/>
</dbReference>
<sequence length="753" mass="83975">MASFSWSASLTVGSSIASKGDRIILPQSALESIIQAHANAPPPALSPLPQPHIDYDPASWGPNPYEELVRSRQAELEKQQQLPSPLTFQLKNSSNRRLIHGGVKEFSAEDGLVHLPHAMLESLELSEGDTVQVQFQHLERGTYAKFRPLSHDYLDITDFRAVFEAFLRTHYTTLTKGEILTVDQQGKEYQFVMDEVKPTAEGGAQAICITDTDLVVDIEPLEGIDSEAVKRERAKRDQTLKIGVEMQGLVEVESYQRYHIDVLDRTSGIEVLVHIQELGDLDVLVSTKSPVTLQDHIWANFESLGPRRIYIPVSDQDYSNRENDFHQLHLAIYGRSGSSSSSTSTSKQHVAFSILVQYHNNNESPDSNTISSSPSSAAHLSSAAEQPNEGAPGYQPCSNCGSWIPERTMMLHGNFCMRNNVKCGRCGEVMKREELQNHFHCDHCDMHGHISEKDKHMEIYHGWYQCSCERYETPNLIELAQHRRTICQDRYILCRFCHTFVQQGGPAGDARDRIRGLQSHEANCGGRTIECQRCSQKVKLKDVQVHMQNHEYQRQTQPMPLLCSNQNCRRVKSTGPQGGMGGGLGPSSAQSNVLGLCQICFGPFWISTEDPKHQKLIQRLARKYHSQLMTGCGNQWCRNPKCATFRSGTAADSAGAQAPGLDATAAASEMMVILKEAKIGAATAVGGDDTVKQKLWLCVDESITRKNVLAEVLTEDMQGRFAIEWCIKALEVERTDMEAAAKWLSTHAPRGKF</sequence>
<dbReference type="InterPro" id="IPR004854">
    <property type="entry name" value="Ufd1-like"/>
</dbReference>
<dbReference type="EMBL" id="JAABOA010002969">
    <property type="protein sequence ID" value="KAF9579182.1"/>
    <property type="molecule type" value="Genomic_DNA"/>
</dbReference>
<dbReference type="InterPro" id="IPR055417">
    <property type="entry name" value="UFD1_N1"/>
</dbReference>
<dbReference type="PANTHER" id="PTHR12555:SF15">
    <property type="entry name" value="FUSION DEGRADATION PROTEIN (UFD1), PUTATIVE (AFU_ORTHOLOGUE AFUA_4G04640)-RELATED"/>
    <property type="match status" value="1"/>
</dbReference>
<dbReference type="PANTHER" id="PTHR12555">
    <property type="entry name" value="UBIQUITIN FUSION DEGRADATON PROTEIN 1"/>
    <property type="match status" value="1"/>
</dbReference>
<feature type="region of interest" description="Disordered" evidence="3">
    <location>
        <begin position="363"/>
        <end position="393"/>
    </location>
</feature>
<evidence type="ECO:0000259" key="5">
    <source>
        <dbReference type="Pfam" id="PF16558"/>
    </source>
</evidence>
<dbReference type="Pfam" id="PF23580">
    <property type="entry name" value="Znf_XAF1_N"/>
    <property type="match status" value="1"/>
</dbReference>
<dbReference type="Pfam" id="PF24842">
    <property type="entry name" value="UFD1_N2"/>
    <property type="match status" value="1"/>
</dbReference>
<evidence type="ECO:0000313" key="10">
    <source>
        <dbReference type="Proteomes" id="UP000780801"/>
    </source>
</evidence>
<dbReference type="InterPro" id="IPR055418">
    <property type="entry name" value="UFD1_N2"/>
</dbReference>
<protein>
    <recommendedName>
        <fullName evidence="11">Ubiquitin-protein ligase E3A N-terminal zinc-binding domain-containing protein</fullName>
    </recommendedName>
</protein>
<dbReference type="GO" id="GO:0036503">
    <property type="term" value="P:ERAD pathway"/>
    <property type="evidence" value="ECO:0007669"/>
    <property type="project" value="TreeGrafter"/>
</dbReference>
<dbReference type="Proteomes" id="UP000780801">
    <property type="component" value="Unassembled WGS sequence"/>
</dbReference>
<dbReference type="Pfam" id="PF03152">
    <property type="entry name" value="UFD1_N1"/>
    <property type="match status" value="1"/>
</dbReference>
<dbReference type="GO" id="GO:0034098">
    <property type="term" value="C:VCP-NPL4-UFD1 AAA ATPase complex"/>
    <property type="evidence" value="ECO:0007669"/>
    <property type="project" value="TreeGrafter"/>
</dbReference>
<keyword evidence="10" id="KW-1185">Reference proteome</keyword>
<evidence type="ECO:0000256" key="2">
    <source>
        <dbReference type="ARBA" id="ARBA00022786"/>
    </source>
</evidence>
<evidence type="ECO:0000259" key="4">
    <source>
        <dbReference type="Pfam" id="PF03152"/>
    </source>
</evidence>
<reference evidence="9" key="1">
    <citation type="journal article" date="2020" name="Fungal Divers.">
        <title>Resolving the Mortierellaceae phylogeny through synthesis of multi-gene phylogenetics and phylogenomics.</title>
        <authorList>
            <person name="Vandepol N."/>
            <person name="Liber J."/>
            <person name="Desiro A."/>
            <person name="Na H."/>
            <person name="Kennedy M."/>
            <person name="Barry K."/>
            <person name="Grigoriev I.V."/>
            <person name="Miller A.N."/>
            <person name="O'Donnell K."/>
            <person name="Stajich J.E."/>
            <person name="Bonito G."/>
        </authorList>
    </citation>
    <scope>NUCLEOTIDE SEQUENCE</scope>
    <source>
        <strain evidence="9">KOD1015</strain>
    </source>
</reference>
<dbReference type="InterPro" id="IPR032353">
    <property type="entry name" value="AZUL"/>
</dbReference>
<dbReference type="GO" id="GO:0006511">
    <property type="term" value="P:ubiquitin-dependent protein catabolic process"/>
    <property type="evidence" value="ECO:0007669"/>
    <property type="project" value="InterPro"/>
</dbReference>
<dbReference type="InterPro" id="IPR056012">
    <property type="entry name" value="DUF7590"/>
</dbReference>